<feature type="chain" id="PRO_5007872022" evidence="1">
    <location>
        <begin position="21"/>
        <end position="116"/>
    </location>
</feature>
<protein>
    <submittedName>
        <fullName evidence="2">Uncharacterized protein</fullName>
    </submittedName>
</protein>
<evidence type="ECO:0000313" key="2">
    <source>
        <dbReference type="EMBL" id="KZP14402.1"/>
    </source>
</evidence>
<reference evidence="2 3" key="1">
    <citation type="journal article" date="2016" name="Mol. Biol. Evol.">
        <title>Comparative Genomics of Early-Diverging Mushroom-Forming Fungi Provides Insights into the Origins of Lignocellulose Decay Capabilities.</title>
        <authorList>
            <person name="Nagy L.G."/>
            <person name="Riley R."/>
            <person name="Tritt A."/>
            <person name="Adam C."/>
            <person name="Daum C."/>
            <person name="Floudas D."/>
            <person name="Sun H."/>
            <person name="Yadav J.S."/>
            <person name="Pangilinan J."/>
            <person name="Larsson K.H."/>
            <person name="Matsuura K."/>
            <person name="Barry K."/>
            <person name="Labutti K."/>
            <person name="Kuo R."/>
            <person name="Ohm R.A."/>
            <person name="Bhattacharya S.S."/>
            <person name="Shirouzu T."/>
            <person name="Yoshinaga Y."/>
            <person name="Martin F.M."/>
            <person name="Grigoriev I.V."/>
            <person name="Hibbett D.S."/>
        </authorList>
    </citation>
    <scope>NUCLEOTIDE SEQUENCE [LARGE SCALE GENOMIC DNA]</scope>
    <source>
        <strain evidence="2 3">CBS 109695</strain>
    </source>
</reference>
<dbReference type="AlphaFoldDB" id="A0A166D7F0"/>
<keyword evidence="3" id="KW-1185">Reference proteome</keyword>
<organism evidence="2 3">
    <name type="scientific">Athelia psychrophila</name>
    <dbReference type="NCBI Taxonomy" id="1759441"/>
    <lineage>
        <taxon>Eukaryota</taxon>
        <taxon>Fungi</taxon>
        <taxon>Dikarya</taxon>
        <taxon>Basidiomycota</taxon>
        <taxon>Agaricomycotina</taxon>
        <taxon>Agaricomycetes</taxon>
        <taxon>Agaricomycetidae</taxon>
        <taxon>Atheliales</taxon>
        <taxon>Atheliaceae</taxon>
        <taxon>Athelia</taxon>
    </lineage>
</organism>
<sequence>MLSPLFAVALVLMPVFLVHHATFYLESPAALQLNHVSYTLGVDALGAMPERHPRAVRGQLSRRTGATAVYTNSYSIYINTAYLLLLRSTLTFCRLESPGILAGIRNIAAWYTHVDL</sequence>
<name>A0A166D7F0_9AGAM</name>
<accession>A0A166D7F0</accession>
<gene>
    <name evidence="2" type="ORF">FIBSPDRAFT_896648</name>
</gene>
<proteinExistence type="predicted"/>
<feature type="signal peptide" evidence="1">
    <location>
        <begin position="1"/>
        <end position="20"/>
    </location>
</feature>
<dbReference type="EMBL" id="KV417618">
    <property type="protein sequence ID" value="KZP14402.1"/>
    <property type="molecule type" value="Genomic_DNA"/>
</dbReference>
<keyword evidence="1" id="KW-0732">Signal</keyword>
<evidence type="ECO:0000313" key="3">
    <source>
        <dbReference type="Proteomes" id="UP000076532"/>
    </source>
</evidence>
<dbReference type="Proteomes" id="UP000076532">
    <property type="component" value="Unassembled WGS sequence"/>
</dbReference>
<evidence type="ECO:0000256" key="1">
    <source>
        <dbReference type="SAM" id="SignalP"/>
    </source>
</evidence>